<reference evidence="2 3" key="1">
    <citation type="submission" date="2020-02" db="EMBL/GenBank/DDBJ databases">
        <title>Albibacoteraceae fam. nov., the first described family within the subdivision 4 Verrucomicrobia.</title>
        <authorList>
            <person name="Xi F."/>
        </authorList>
    </citation>
    <scope>NUCLEOTIDE SEQUENCE [LARGE SCALE GENOMIC DNA]</scope>
    <source>
        <strain evidence="2 3">CK1056</strain>
    </source>
</reference>
<comment type="caution">
    <text evidence="2">The sequence shown here is derived from an EMBL/GenBank/DDBJ whole genome shotgun (WGS) entry which is preliminary data.</text>
</comment>
<evidence type="ECO:0000313" key="3">
    <source>
        <dbReference type="Proteomes" id="UP000478417"/>
    </source>
</evidence>
<keyword evidence="3" id="KW-1185">Reference proteome</keyword>
<gene>
    <name evidence="2" type="ORF">G0Q06_03965</name>
</gene>
<organism evidence="2 3">
    <name type="scientific">Oceanipulchritudo coccoides</name>
    <dbReference type="NCBI Taxonomy" id="2706888"/>
    <lineage>
        <taxon>Bacteria</taxon>
        <taxon>Pseudomonadati</taxon>
        <taxon>Verrucomicrobiota</taxon>
        <taxon>Opitutia</taxon>
        <taxon>Puniceicoccales</taxon>
        <taxon>Oceanipulchritudinaceae</taxon>
        <taxon>Oceanipulchritudo</taxon>
    </lineage>
</organism>
<evidence type="ECO:0000256" key="1">
    <source>
        <dbReference type="SAM" id="SignalP"/>
    </source>
</evidence>
<accession>A0A6B2LY95</accession>
<proteinExistence type="predicted"/>
<keyword evidence="1" id="KW-0732">Signal</keyword>
<dbReference type="Proteomes" id="UP000478417">
    <property type="component" value="Unassembled WGS sequence"/>
</dbReference>
<sequence>MLKALQLSLFGILALAASSAAQLAPSEGTVAASLPGQSIGGTQFLSATRFDWFGEPGNWSYTRLSQNVGLLTQTYDDGGNNPASYREETELTFLTEISGTYAYREYVGGGLDFSTSGEFDFPWLTGTKGTERWWPVGWVYVSWPYISAGSWPYIEPGSWPYNIGRWYRLDTSGASVQWRVNVDTGLRQTFAANNEWHRFTWPYSFSAAESAWYWYDPASTQWVVDLQNGIWSRLGK</sequence>
<dbReference type="EMBL" id="JAAGNX010000001">
    <property type="protein sequence ID" value="NDV61598.1"/>
    <property type="molecule type" value="Genomic_DNA"/>
</dbReference>
<dbReference type="RefSeq" id="WP_163962676.1">
    <property type="nucleotide sequence ID" value="NZ_JAAGNX010000001.1"/>
</dbReference>
<protein>
    <submittedName>
        <fullName evidence="2">Uncharacterized protein</fullName>
    </submittedName>
</protein>
<dbReference type="AlphaFoldDB" id="A0A6B2LY95"/>
<feature type="chain" id="PRO_5025564725" evidence="1">
    <location>
        <begin position="24"/>
        <end position="236"/>
    </location>
</feature>
<feature type="signal peptide" evidence="1">
    <location>
        <begin position="1"/>
        <end position="23"/>
    </location>
</feature>
<evidence type="ECO:0000313" key="2">
    <source>
        <dbReference type="EMBL" id="NDV61598.1"/>
    </source>
</evidence>
<name>A0A6B2LY95_9BACT</name>